<feature type="region of interest" description="Disordered" evidence="1">
    <location>
        <begin position="213"/>
        <end position="236"/>
    </location>
</feature>
<dbReference type="Pfam" id="PF12763">
    <property type="entry name" value="EH"/>
    <property type="match status" value="1"/>
</dbReference>
<organism evidence="3 4">
    <name type="scientific">Priapulus caudatus</name>
    <name type="common">Priapulid worm</name>
    <dbReference type="NCBI Taxonomy" id="37621"/>
    <lineage>
        <taxon>Eukaryota</taxon>
        <taxon>Metazoa</taxon>
        <taxon>Ecdysozoa</taxon>
        <taxon>Scalidophora</taxon>
        <taxon>Priapulida</taxon>
        <taxon>Priapulimorpha</taxon>
        <taxon>Priapulimorphida</taxon>
        <taxon>Priapulidae</taxon>
        <taxon>Priapulus</taxon>
    </lineage>
</organism>
<sequence>MAQFRQQGQEFGMMPLPPGQMQYSHGMAPIQHQMFQQPLTSTMASMVGFQAQPTFQSQYTTVPPGSIGMAGRSQIQQMGPLQPHAQPLTDKQKKARLYQEQQKKLKQSGVIGKGLKLDADKLLSDFGGSTSNASKQQQQTKVSSSMMKPQQQNSHVQQPGLDANFGDFLGGPTAQPTKHLGPVKPISPQMCGTQKHQRAAGIPHHLNNVTQLVTQHHSTHQGSQQQQQHQQEQEQPSLELKTMMLQCSELNGPAKARGFRVTTPVTETRPTHVIGKHQVSSQRSADWTIMDERLTDDFTLPLAETLNVADLATETDHIDTSIVFPILVSSGLPRELLGHIWSLANLATPGQLNVPELYAILALIARAQHGNEVPTLKAIHGLGSIPVPVLQHPDFAVPSKHQQHGGEPVTPGAIQLHTLNGSQQQQQQRQHQQQQQQQPQQQHNRHHQQQQQRGAAFAGQPSDISCMPATTGRRSAGVMAAAAPARGLATQRDLAVAVADDDDDFASYVSRSPEKKPERELALVEENPIYISDGEVDGGSTLSFMTSGCYGDEVGARLSNYNKPSRPLHAAMRQVDEDDFADFQTASPAKTTPASHVTEQDKYAALRTLEEAADAARPFVSDDAEFEAFASAPAEADSAAAQDAPEAMISSEIGFSAHMASQHGILPRSPPVADTVNDFTYFLSSNLASPPGGAATVHATDDVLQDDFGDFADYRSAPAAPPQSAAAEIAAQYASPSSSTTELQTLNAAAAADDGKPGFNDKYALFMKLRDSSPTFSGAKPSPGGATDSDDSPDAPPPVAPPRGGSIDGFPSEFAAGSDSGGGGFSPGDDVTDVPLPPNVGYGRRQVALPEFGALYSCRPPPLTDAVARDDQSVSSLELPGADKTSSSDSERVSLGKLSEASLDLKSIKSLSVEGEDSGENDGTSLPEKDSAPVDALESCQAPRPVNPSTLLLTSQMGPDLVDKYSELHALEGDTRPQDSDKHGYEWNRCLSSCRSMLKDSNKIFNNISSSSICSELIRSEQGSAYLDSVVEIYRVACRVMLSLQSCSIGSSELAAVVKDINRLWTNLTAFIAGSAVMPEPSALDFSPCVVRPEHGVSKACGVCLLSVDQRSRAFDHPTDTSKLSYGGRQYHATCANFWVNSVDSLLPALPLQELL</sequence>
<feature type="region of interest" description="Disordered" evidence="1">
    <location>
        <begin position="910"/>
        <end position="953"/>
    </location>
</feature>
<dbReference type="Gene3D" id="1.10.238.10">
    <property type="entry name" value="EF-hand"/>
    <property type="match status" value="1"/>
</dbReference>
<dbReference type="PROSITE" id="PS50031">
    <property type="entry name" value="EH"/>
    <property type="match status" value="1"/>
</dbReference>
<dbReference type="InterPro" id="IPR000261">
    <property type="entry name" value="EH_dom"/>
</dbReference>
<gene>
    <name evidence="4" type="primary">LOC106805256</name>
</gene>
<dbReference type="GeneID" id="106805256"/>
<dbReference type="PANTHER" id="PTHR15463">
    <property type="entry name" value="AP1 GAMMA SUBUNIT BINDING PROTEIN 1"/>
    <property type="match status" value="1"/>
</dbReference>
<evidence type="ECO:0000313" key="3">
    <source>
        <dbReference type="Proteomes" id="UP000695022"/>
    </source>
</evidence>
<evidence type="ECO:0000256" key="1">
    <source>
        <dbReference type="SAM" id="MobiDB-lite"/>
    </source>
</evidence>
<dbReference type="SUPFAM" id="SSF47473">
    <property type="entry name" value="EF-hand"/>
    <property type="match status" value="1"/>
</dbReference>
<protein>
    <submittedName>
        <fullName evidence="4">Synergin gamma-like</fullName>
    </submittedName>
</protein>
<evidence type="ECO:0000313" key="4">
    <source>
        <dbReference type="RefSeq" id="XP_014662271.1"/>
    </source>
</evidence>
<feature type="compositionally biased region" description="Low complexity" evidence="1">
    <location>
        <begin position="134"/>
        <end position="148"/>
    </location>
</feature>
<feature type="region of interest" description="Disordered" evidence="1">
    <location>
        <begin position="420"/>
        <end position="470"/>
    </location>
</feature>
<evidence type="ECO:0000259" key="2">
    <source>
        <dbReference type="PROSITE" id="PS50031"/>
    </source>
</evidence>
<feature type="domain" description="EH" evidence="2">
    <location>
        <begin position="325"/>
        <end position="374"/>
    </location>
</feature>
<keyword evidence="3" id="KW-1185">Reference proteome</keyword>
<dbReference type="SMART" id="SM00027">
    <property type="entry name" value="EH"/>
    <property type="match status" value="1"/>
</dbReference>
<proteinExistence type="predicted"/>
<dbReference type="Pfam" id="PF25999">
    <property type="entry name" value="SYNRG_C"/>
    <property type="match status" value="1"/>
</dbReference>
<dbReference type="InterPro" id="IPR011992">
    <property type="entry name" value="EF-hand-dom_pair"/>
</dbReference>
<dbReference type="RefSeq" id="XP_014662271.1">
    <property type="nucleotide sequence ID" value="XM_014806785.1"/>
</dbReference>
<reference evidence="4" key="1">
    <citation type="submission" date="2025-08" db="UniProtKB">
        <authorList>
            <consortium name="RefSeq"/>
        </authorList>
    </citation>
    <scope>IDENTIFICATION</scope>
</reference>
<accession>A0ABM1DQQ0</accession>
<dbReference type="InterPro" id="IPR039656">
    <property type="entry name" value="SYNRG"/>
</dbReference>
<dbReference type="PANTHER" id="PTHR15463:SF2">
    <property type="entry name" value="SYNERGIN GAMMA"/>
    <property type="match status" value="1"/>
</dbReference>
<feature type="region of interest" description="Disordered" evidence="1">
    <location>
        <begin position="126"/>
        <end position="159"/>
    </location>
</feature>
<dbReference type="SUPFAM" id="SSF81995">
    <property type="entry name" value="beta-sandwich domain of Sec23/24"/>
    <property type="match status" value="1"/>
</dbReference>
<feature type="region of interest" description="Disordered" evidence="1">
    <location>
        <begin position="866"/>
        <end position="895"/>
    </location>
</feature>
<feature type="compositionally biased region" description="Low complexity" evidence="1">
    <location>
        <begin position="423"/>
        <end position="442"/>
    </location>
</feature>
<feature type="region of interest" description="Disordered" evidence="1">
    <location>
        <begin position="774"/>
        <end position="839"/>
    </location>
</feature>
<dbReference type="InterPro" id="IPR059024">
    <property type="entry name" value="SYNRG_C"/>
</dbReference>
<dbReference type="Proteomes" id="UP000695022">
    <property type="component" value="Unplaced"/>
</dbReference>
<name>A0ABM1DQQ0_PRICU</name>
<feature type="compositionally biased region" description="Low complexity" evidence="1">
    <location>
        <begin position="214"/>
        <end position="235"/>
    </location>
</feature>